<comment type="caution">
    <text evidence="3">The sequence shown here is derived from an EMBL/GenBank/DDBJ whole genome shotgun (WGS) entry which is preliminary data.</text>
</comment>
<dbReference type="InterPro" id="IPR018392">
    <property type="entry name" value="LysM"/>
</dbReference>
<protein>
    <submittedName>
        <fullName evidence="3">LysM peptidoglycan-binding domain-containing protein</fullName>
    </submittedName>
</protein>
<dbReference type="PROSITE" id="PS51782">
    <property type="entry name" value="LYSM"/>
    <property type="match status" value="1"/>
</dbReference>
<dbReference type="PROSITE" id="PS51257">
    <property type="entry name" value="PROKAR_LIPOPROTEIN"/>
    <property type="match status" value="1"/>
</dbReference>
<evidence type="ECO:0000256" key="1">
    <source>
        <dbReference type="SAM" id="MobiDB-lite"/>
    </source>
</evidence>
<dbReference type="SUPFAM" id="SSF48452">
    <property type="entry name" value="TPR-like"/>
    <property type="match status" value="1"/>
</dbReference>
<dbReference type="RefSeq" id="WP_303551383.1">
    <property type="nucleotide sequence ID" value="NZ_JAUOPG010000009.1"/>
</dbReference>
<dbReference type="CDD" id="cd00118">
    <property type="entry name" value="LysM"/>
    <property type="match status" value="1"/>
</dbReference>
<feature type="region of interest" description="Disordered" evidence="1">
    <location>
        <begin position="274"/>
        <end position="299"/>
    </location>
</feature>
<dbReference type="InterPro" id="IPR011990">
    <property type="entry name" value="TPR-like_helical_dom_sf"/>
</dbReference>
<evidence type="ECO:0000313" key="3">
    <source>
        <dbReference type="EMBL" id="MDO6454605.1"/>
    </source>
</evidence>
<reference evidence="3" key="1">
    <citation type="submission" date="2023-07" db="EMBL/GenBank/DDBJ databases">
        <title>Genome content predicts the carbon catabolic preferences of heterotrophic bacteria.</title>
        <authorList>
            <person name="Gralka M."/>
        </authorList>
    </citation>
    <scope>NUCLEOTIDE SEQUENCE</scope>
    <source>
        <strain evidence="3">I2M16</strain>
    </source>
</reference>
<gene>
    <name evidence="3" type="ORF">Q4490_13605</name>
</gene>
<proteinExistence type="predicted"/>
<dbReference type="Gene3D" id="3.10.350.10">
    <property type="entry name" value="LysM domain"/>
    <property type="match status" value="1"/>
</dbReference>
<dbReference type="Proteomes" id="UP001169862">
    <property type="component" value="Unassembled WGS sequence"/>
</dbReference>
<dbReference type="AlphaFoldDB" id="A0AAW7XP78"/>
<dbReference type="EMBL" id="JAUOPG010000009">
    <property type="protein sequence ID" value="MDO6454605.1"/>
    <property type="molecule type" value="Genomic_DNA"/>
</dbReference>
<feature type="region of interest" description="Disordered" evidence="1">
    <location>
        <begin position="188"/>
        <end position="213"/>
    </location>
</feature>
<evidence type="ECO:0000313" key="4">
    <source>
        <dbReference type="Proteomes" id="UP001169862"/>
    </source>
</evidence>
<organism evidence="3 4">
    <name type="scientific">Neptunomonas phycophila</name>
    <dbReference type="NCBI Taxonomy" id="1572645"/>
    <lineage>
        <taxon>Bacteria</taxon>
        <taxon>Pseudomonadati</taxon>
        <taxon>Pseudomonadota</taxon>
        <taxon>Gammaproteobacteria</taxon>
        <taxon>Oceanospirillales</taxon>
        <taxon>Oceanospirillaceae</taxon>
        <taxon>Neptunomonas</taxon>
    </lineage>
</organism>
<feature type="domain" description="LysM" evidence="2">
    <location>
        <begin position="135"/>
        <end position="181"/>
    </location>
</feature>
<dbReference type="InterPro" id="IPR036779">
    <property type="entry name" value="LysM_dom_sf"/>
</dbReference>
<feature type="region of interest" description="Disordered" evidence="1">
    <location>
        <begin position="226"/>
        <end position="248"/>
    </location>
</feature>
<dbReference type="Pfam" id="PF01476">
    <property type="entry name" value="LysM"/>
    <property type="match status" value="1"/>
</dbReference>
<sequence>MKRVILTSMVSVFVLLQGCAVQQQVDDRSVGGLSRVGIVNDDDLLKDSFPEYMGLDQVGVHYLNPVTKGSRNTYLRRAESVILSSADYADARLNLSRALYLDPDNKTAALLMSQLVNEPSVFAQAKNFNQNSDVANYTVKKRDTIKGLSRKMYGSSNYYPFIMRYNNLSDSTLLAGAVISLPRPDKAPKPVVRKPRKVVKPAAPKPPAPTVAKPVVEPIENEPSVAITPTTVATPIEPLSKPDVTVEAEAPSLDEAKVAQDIEQGLEDTLAAPVETEGDQQSEETSAQNQEAAERVVDDSVAELETDVSAVEEVAEASTPAVESEANVPSEPEVVEEVPQGNPLEQQALAANAAGQQIRAYRLLKQVPDRSAQGNAVLNRLTDSLVSKPYAKGLKYYQEQKLNLAIAEFNKVLAADPAHGQAGIYKARCQKLLDKLSNIE</sequence>
<name>A0AAW7XP78_9GAMM</name>
<evidence type="ECO:0000259" key="2">
    <source>
        <dbReference type="PROSITE" id="PS51782"/>
    </source>
</evidence>
<accession>A0AAW7XP78</accession>